<evidence type="ECO:0000256" key="5">
    <source>
        <dbReference type="ARBA" id="ARBA00022741"/>
    </source>
</evidence>
<evidence type="ECO:0000259" key="10">
    <source>
        <dbReference type="PROSITE" id="PS50893"/>
    </source>
</evidence>
<dbReference type="PROSITE" id="PS50893">
    <property type="entry name" value="ABC_TRANSPORTER_2"/>
    <property type="match status" value="1"/>
</dbReference>
<name>A0A7J0BP39_9BACT</name>
<dbReference type="SMART" id="SM00382">
    <property type="entry name" value="AAA"/>
    <property type="match status" value="1"/>
</dbReference>
<dbReference type="InterPro" id="IPR027417">
    <property type="entry name" value="P-loop_NTPase"/>
</dbReference>
<keyword evidence="2" id="KW-0813">Transport</keyword>
<dbReference type="InterPro" id="IPR003439">
    <property type="entry name" value="ABC_transporter-like_ATP-bd"/>
</dbReference>
<dbReference type="GO" id="GO:0016887">
    <property type="term" value="F:ATP hydrolysis activity"/>
    <property type="evidence" value="ECO:0007669"/>
    <property type="project" value="InterPro"/>
</dbReference>
<proteinExistence type="predicted"/>
<accession>A0A7J0BP39</accession>
<dbReference type="EMBL" id="BLVO01000016">
    <property type="protein sequence ID" value="GFM35041.1"/>
    <property type="molecule type" value="Genomic_DNA"/>
</dbReference>
<dbReference type="GO" id="GO:0005524">
    <property type="term" value="F:ATP binding"/>
    <property type="evidence" value="ECO:0007669"/>
    <property type="project" value="UniProtKB-KW"/>
</dbReference>
<dbReference type="FunFam" id="3.40.50.300:FF:000299">
    <property type="entry name" value="ABC transporter ATP-binding protein/permease"/>
    <property type="match status" value="1"/>
</dbReference>
<evidence type="ECO:0000256" key="4">
    <source>
        <dbReference type="ARBA" id="ARBA00022692"/>
    </source>
</evidence>
<dbReference type="InterPro" id="IPR003593">
    <property type="entry name" value="AAA+_ATPase"/>
</dbReference>
<evidence type="ECO:0000259" key="11">
    <source>
        <dbReference type="PROSITE" id="PS50929"/>
    </source>
</evidence>
<feature type="domain" description="ABC transporter" evidence="10">
    <location>
        <begin position="328"/>
        <end position="565"/>
    </location>
</feature>
<dbReference type="Gene3D" id="3.40.50.300">
    <property type="entry name" value="P-loop containing nucleotide triphosphate hydrolases"/>
    <property type="match status" value="1"/>
</dbReference>
<dbReference type="PANTHER" id="PTHR24221:SF654">
    <property type="entry name" value="ATP-BINDING CASSETTE SUB-FAMILY B MEMBER 6"/>
    <property type="match status" value="1"/>
</dbReference>
<dbReference type="GO" id="GO:0005886">
    <property type="term" value="C:plasma membrane"/>
    <property type="evidence" value="ECO:0007669"/>
    <property type="project" value="UniProtKB-SubCell"/>
</dbReference>
<keyword evidence="4 9" id="KW-0812">Transmembrane</keyword>
<dbReference type="PANTHER" id="PTHR24221">
    <property type="entry name" value="ATP-BINDING CASSETTE SUB-FAMILY B"/>
    <property type="match status" value="1"/>
</dbReference>
<feature type="domain" description="ABC transmembrane type-1" evidence="11">
    <location>
        <begin position="1"/>
        <end position="294"/>
    </location>
</feature>
<comment type="subcellular location">
    <subcellularLocation>
        <location evidence="1">Cell membrane</location>
        <topology evidence="1">Multi-pass membrane protein</topology>
    </subcellularLocation>
</comment>
<feature type="transmembrane region" description="Helical" evidence="9">
    <location>
        <begin position="235"/>
        <end position="255"/>
    </location>
</feature>
<evidence type="ECO:0000313" key="13">
    <source>
        <dbReference type="Proteomes" id="UP000503840"/>
    </source>
</evidence>
<evidence type="ECO:0000256" key="8">
    <source>
        <dbReference type="ARBA" id="ARBA00023136"/>
    </source>
</evidence>
<dbReference type="InterPro" id="IPR011527">
    <property type="entry name" value="ABC1_TM_dom"/>
</dbReference>
<dbReference type="SUPFAM" id="SSF90123">
    <property type="entry name" value="ABC transporter transmembrane region"/>
    <property type="match status" value="1"/>
</dbReference>
<keyword evidence="6 12" id="KW-0067">ATP-binding</keyword>
<dbReference type="GO" id="GO:0140359">
    <property type="term" value="F:ABC-type transporter activity"/>
    <property type="evidence" value="ECO:0007669"/>
    <property type="project" value="InterPro"/>
</dbReference>
<evidence type="ECO:0000256" key="2">
    <source>
        <dbReference type="ARBA" id="ARBA00022448"/>
    </source>
</evidence>
<keyword evidence="13" id="KW-1185">Reference proteome</keyword>
<keyword evidence="8 9" id="KW-0472">Membrane</keyword>
<dbReference type="Pfam" id="PF00005">
    <property type="entry name" value="ABC_tran"/>
    <property type="match status" value="1"/>
</dbReference>
<evidence type="ECO:0000256" key="9">
    <source>
        <dbReference type="SAM" id="Phobius"/>
    </source>
</evidence>
<gene>
    <name evidence="12" type="ORF">DSM101010T_34060</name>
</gene>
<evidence type="ECO:0000313" key="12">
    <source>
        <dbReference type="EMBL" id="GFM35041.1"/>
    </source>
</evidence>
<dbReference type="InterPro" id="IPR017871">
    <property type="entry name" value="ABC_transporter-like_CS"/>
</dbReference>
<dbReference type="InterPro" id="IPR036640">
    <property type="entry name" value="ABC1_TM_sf"/>
</dbReference>
<sequence length="573" mass="62102">METGAVGVIALFISSINDPGAILNSPYFAGVKGYLPAQVLASDKNFIITLGLLASFLMLAKNGVAGSVTYAYSRLAAKIDAHFGGLLLQNYLRRDYEWHVSKHSADLVTAGSWRKNVIMVWYMGMLAFNDIVLVSMMGLVLLITAPGISIGTVIPLGAMGMIIYRSLRPRIDRHARTCASYEMNINKRISNITQGIKEIIISSNQPYFFDLYLKDVTCSSRSQSMVHLLSRIPSWAFETAGFITLCGVILVSIIFSDESSPSAISGPVALLAVVAWRSIPAFNRIVNSLSSVRDYLPRAEAVIDAILDMPEQPQAKADVTPMPFEKNIAINGVSFTYAGADSSALAAVSLNIEAGETVGLVGRSGSGKSTLADLIIGLLHPTSGRITIDGTRLESAHLQQWRANVGYVGQAPFFTDGTITENVAFGIPAEDVDHDKVAHCCTMAALESFIAQLPEGYEQPLGERAAKLSGGQRQRIAIARALYRSPRLLVLDEATSALDQQSENAIQHTVRNLAGSLTMLIIAHRLTTVEHCDRIVWLEAGRIVMDGTPDEVLPHYRASLEAAEEQQPADKRP</sequence>
<feature type="transmembrane region" description="Helical" evidence="9">
    <location>
        <begin position="148"/>
        <end position="167"/>
    </location>
</feature>
<evidence type="ECO:0000256" key="1">
    <source>
        <dbReference type="ARBA" id="ARBA00004651"/>
    </source>
</evidence>
<protein>
    <submittedName>
        <fullName evidence="12">ABC transporter ATP-binding protein</fullName>
    </submittedName>
</protein>
<dbReference type="Gene3D" id="1.20.1560.10">
    <property type="entry name" value="ABC transporter type 1, transmembrane domain"/>
    <property type="match status" value="1"/>
</dbReference>
<evidence type="ECO:0000256" key="3">
    <source>
        <dbReference type="ARBA" id="ARBA00022475"/>
    </source>
</evidence>
<evidence type="ECO:0000256" key="6">
    <source>
        <dbReference type="ARBA" id="ARBA00022840"/>
    </source>
</evidence>
<feature type="transmembrane region" description="Helical" evidence="9">
    <location>
        <begin position="46"/>
        <end position="72"/>
    </location>
</feature>
<dbReference type="PROSITE" id="PS00211">
    <property type="entry name" value="ABC_TRANSPORTER_1"/>
    <property type="match status" value="1"/>
</dbReference>
<keyword evidence="7 9" id="KW-1133">Transmembrane helix</keyword>
<keyword evidence="5" id="KW-0547">Nucleotide-binding</keyword>
<reference evidence="12 13" key="1">
    <citation type="submission" date="2020-05" db="EMBL/GenBank/DDBJ databases">
        <title>Draft genome sequence of Desulfovibrio sp. strain HN2T.</title>
        <authorList>
            <person name="Ueno A."/>
            <person name="Tamazawa S."/>
            <person name="Tamamura S."/>
            <person name="Murakami T."/>
            <person name="Kiyama T."/>
            <person name="Inomata H."/>
            <person name="Amano Y."/>
            <person name="Miyakawa K."/>
            <person name="Tamaki H."/>
            <person name="Naganuma T."/>
            <person name="Kaneko K."/>
        </authorList>
    </citation>
    <scope>NUCLEOTIDE SEQUENCE [LARGE SCALE GENOMIC DNA]</scope>
    <source>
        <strain evidence="12 13">HN2</strain>
    </source>
</reference>
<dbReference type="Proteomes" id="UP000503840">
    <property type="component" value="Unassembled WGS sequence"/>
</dbReference>
<dbReference type="GO" id="GO:0034040">
    <property type="term" value="F:ATPase-coupled lipid transmembrane transporter activity"/>
    <property type="evidence" value="ECO:0007669"/>
    <property type="project" value="TreeGrafter"/>
</dbReference>
<dbReference type="PROSITE" id="PS50929">
    <property type="entry name" value="ABC_TM1F"/>
    <property type="match status" value="1"/>
</dbReference>
<evidence type="ECO:0000256" key="7">
    <source>
        <dbReference type="ARBA" id="ARBA00022989"/>
    </source>
</evidence>
<dbReference type="AlphaFoldDB" id="A0A7J0BP39"/>
<comment type="caution">
    <text evidence="12">The sequence shown here is derived from an EMBL/GenBank/DDBJ whole genome shotgun (WGS) entry which is preliminary data.</text>
</comment>
<dbReference type="InterPro" id="IPR039421">
    <property type="entry name" value="Type_1_exporter"/>
</dbReference>
<keyword evidence="3" id="KW-1003">Cell membrane</keyword>
<dbReference type="SUPFAM" id="SSF52540">
    <property type="entry name" value="P-loop containing nucleoside triphosphate hydrolases"/>
    <property type="match status" value="1"/>
</dbReference>
<feature type="transmembrane region" description="Helical" evidence="9">
    <location>
        <begin position="120"/>
        <end position="142"/>
    </location>
</feature>
<organism evidence="12 13">
    <name type="scientific">Desulfovibrio subterraneus</name>
    <dbReference type="NCBI Taxonomy" id="2718620"/>
    <lineage>
        <taxon>Bacteria</taxon>
        <taxon>Pseudomonadati</taxon>
        <taxon>Thermodesulfobacteriota</taxon>
        <taxon>Desulfovibrionia</taxon>
        <taxon>Desulfovibrionales</taxon>
        <taxon>Desulfovibrionaceae</taxon>
        <taxon>Desulfovibrio</taxon>
    </lineage>
</organism>